<gene>
    <name evidence="21" type="ORF">ZIOFF_014684</name>
</gene>
<dbReference type="InterPro" id="IPR029063">
    <property type="entry name" value="SAM-dependent_MTases_sf"/>
</dbReference>
<dbReference type="PROSITE" id="PS00639">
    <property type="entry name" value="THIOL_PROTEASE_HIS"/>
    <property type="match status" value="1"/>
</dbReference>
<dbReference type="SUPFAM" id="SSF53335">
    <property type="entry name" value="S-adenosyl-L-methionine-dependent methyltransferases"/>
    <property type="match status" value="1"/>
</dbReference>
<dbReference type="InterPro" id="IPR025660">
    <property type="entry name" value="Pept_his_AS"/>
</dbReference>
<dbReference type="Gene3D" id="3.90.70.10">
    <property type="entry name" value="Cysteine proteinases"/>
    <property type="match status" value="1"/>
</dbReference>
<evidence type="ECO:0000256" key="7">
    <source>
        <dbReference type="ARBA" id="ARBA00022691"/>
    </source>
</evidence>
<dbReference type="InterPro" id="IPR012599">
    <property type="entry name" value="Propeptide_C1A"/>
</dbReference>
<dbReference type="PROSITE" id="PS51562">
    <property type="entry name" value="RNA_CAP0_MT"/>
    <property type="match status" value="1"/>
</dbReference>
<evidence type="ECO:0000256" key="18">
    <source>
        <dbReference type="ARBA" id="ARBA00077172"/>
    </source>
</evidence>
<dbReference type="InterPro" id="IPR000668">
    <property type="entry name" value="Peptidase_C1A_C"/>
</dbReference>
<evidence type="ECO:0000256" key="19">
    <source>
        <dbReference type="ARBA" id="ARBA00082530"/>
    </source>
</evidence>
<evidence type="ECO:0000256" key="5">
    <source>
        <dbReference type="ARBA" id="ARBA00022670"/>
    </source>
</evidence>
<dbReference type="PROSITE" id="PS00139">
    <property type="entry name" value="THIOL_PROTEASE_CYS"/>
    <property type="match status" value="1"/>
</dbReference>
<evidence type="ECO:0000313" key="22">
    <source>
        <dbReference type="Proteomes" id="UP000734854"/>
    </source>
</evidence>
<evidence type="ECO:0000256" key="12">
    <source>
        <dbReference type="ARBA" id="ARBA00023042"/>
    </source>
</evidence>
<proteinExistence type="predicted"/>
<dbReference type="GO" id="GO:0005634">
    <property type="term" value="C:nucleus"/>
    <property type="evidence" value="ECO:0007669"/>
    <property type="project" value="UniProtKB-SubCell"/>
</dbReference>
<dbReference type="EMBL" id="JACMSC010000004">
    <property type="protein sequence ID" value="KAG6524745.1"/>
    <property type="molecule type" value="Genomic_DNA"/>
</dbReference>
<evidence type="ECO:0000256" key="3">
    <source>
        <dbReference type="ARBA" id="ARBA00022603"/>
    </source>
</evidence>
<evidence type="ECO:0000256" key="11">
    <source>
        <dbReference type="ARBA" id="ARBA00022884"/>
    </source>
</evidence>
<dbReference type="Gene3D" id="3.40.50.150">
    <property type="entry name" value="Vaccinia Virus protein VP39"/>
    <property type="match status" value="1"/>
</dbReference>
<keyword evidence="7" id="KW-0949">S-adenosyl-L-methionine</keyword>
<keyword evidence="8" id="KW-0732">Signal</keyword>
<dbReference type="SUPFAM" id="SSF54001">
    <property type="entry name" value="Cysteine proteinases"/>
    <property type="match status" value="1"/>
</dbReference>
<dbReference type="FunFam" id="3.90.70.10:FF:000081">
    <property type="entry name" value="cathepsin B-like protease 2"/>
    <property type="match status" value="1"/>
</dbReference>
<keyword evidence="12" id="KW-0506">mRNA capping</keyword>
<dbReference type="GO" id="GO:0004482">
    <property type="term" value="F:mRNA 5'-cap (guanine-N7-)-methyltransferase activity"/>
    <property type="evidence" value="ECO:0007669"/>
    <property type="project" value="UniProtKB-EC"/>
</dbReference>
<dbReference type="PANTHER" id="PTHR12189">
    <property type="entry name" value="MRNA GUANINE-7- METHYLTRANSFERASE"/>
    <property type="match status" value="1"/>
</dbReference>
<keyword evidence="10" id="KW-0788">Thiol protease</keyword>
<sequence length="745" mass="82934">MASAAPVAVAAPQPPPPASFLVRPEAARHRLYDFAKTALIKIFAFPYATVCELYCSGAPDTDKWDDAQIGHYIGIDSSCSGITRPHELSESQRKPYTAEFCELDPYVENLESHLHDKGIPADIVCCFQNLQSCFESEEKAASLLKNVSSLLKPGGYFFGITPDSSTIWTKYQKNVEASHNKGIGMKANSVPSCIRSENYIITFEVEEEKFPFFGKKYQIKFANEITSETHCLVHFASLIRLARDAGLDYVEIQNLAEFYDDNRSQFVSMLFSYGGNFMDPRGRLLPRTFDLLGLYSTFVFQKPDPDAAPPIMTPLFYEGMYSHEEHEWPVSNWRPQPAVDEDRNGQTDTNIGAGSVLGDNDKGILGPAGSPTVSSSSTPLVSVEVDRIMASRCSLALLILFALAVSLPRPQQVFAVKPMPQLRTASRIIQNSIIERINDNPEAGWKASVNPRFENYTIEQFKHILGVKPMPSNKAMVLPKKTYPKSLKLPKEFDARKAWPQCSTIGRILDQGHCGSCWAFGAVESLSDRFCIHFGINVSLSVNDLLSCCGFMCGDGCDGGYPLSAWQYFVQNGVVTDECDPYFDDIGCSHPGCEPAYPTPACEKRCKVDNLLWEQNKHFGVDAYMVNSDPTDIMIEVYKNGPVEVDFTVYEDFAHYKSGVYKHLTGDFMGGHAVKLIGWGTNEDGEDYWLLANQWNRNWGDDGYFKILRGKNECGIEDDVVAGMPSTKNLIINHAAGHSEAYATF</sequence>
<evidence type="ECO:0000256" key="6">
    <source>
        <dbReference type="ARBA" id="ARBA00022679"/>
    </source>
</evidence>
<evidence type="ECO:0000256" key="1">
    <source>
        <dbReference type="ARBA" id="ARBA00004123"/>
    </source>
</evidence>
<reference evidence="21 22" key="1">
    <citation type="submission" date="2020-08" db="EMBL/GenBank/DDBJ databases">
        <title>Plant Genome Project.</title>
        <authorList>
            <person name="Zhang R.-G."/>
        </authorList>
    </citation>
    <scope>NUCLEOTIDE SEQUENCE [LARGE SCALE GENOMIC DNA]</scope>
    <source>
        <tissue evidence="21">Rhizome</tissue>
    </source>
</reference>
<dbReference type="Pfam" id="PF03291">
    <property type="entry name" value="mRNA_G-N7_MeTrfase"/>
    <property type="match status" value="1"/>
</dbReference>
<feature type="domain" description="MRNA cap 0 methyltransferase" evidence="20">
    <location>
        <begin position="23"/>
        <end position="303"/>
    </location>
</feature>
<dbReference type="PRINTS" id="PR00705">
    <property type="entry name" value="PAPAIN"/>
</dbReference>
<dbReference type="GO" id="GO:0006508">
    <property type="term" value="P:proteolysis"/>
    <property type="evidence" value="ECO:0007669"/>
    <property type="project" value="UniProtKB-KW"/>
</dbReference>
<keyword evidence="6" id="KW-0808">Transferase</keyword>
<keyword evidence="4" id="KW-0507">mRNA processing</keyword>
<evidence type="ECO:0000259" key="20">
    <source>
        <dbReference type="PROSITE" id="PS51562"/>
    </source>
</evidence>
<evidence type="ECO:0000256" key="8">
    <source>
        <dbReference type="ARBA" id="ARBA00022729"/>
    </source>
</evidence>
<dbReference type="CDD" id="cd02620">
    <property type="entry name" value="Peptidase_C1A_CathepsinB"/>
    <property type="match status" value="1"/>
</dbReference>
<evidence type="ECO:0000256" key="4">
    <source>
        <dbReference type="ARBA" id="ARBA00022664"/>
    </source>
</evidence>
<dbReference type="EC" id="2.1.1.56" evidence="2"/>
<accession>A0A8J5LPP4</accession>
<dbReference type="Proteomes" id="UP000734854">
    <property type="component" value="Unassembled WGS sequence"/>
</dbReference>
<dbReference type="SMART" id="SM00645">
    <property type="entry name" value="Pept_C1"/>
    <property type="match status" value="1"/>
</dbReference>
<protein>
    <recommendedName>
        <fullName evidence="17">mRNA cap guanine-N(7) methyltransferase 2</fullName>
        <ecNumber evidence="2">2.1.1.56</ecNumber>
    </recommendedName>
    <alternativeName>
        <fullName evidence="18">mRNA (guanine-N(7))-methyltransferase 2</fullName>
    </alternativeName>
    <alternativeName>
        <fullName evidence="19">mRNA cap methyltransferase 2</fullName>
    </alternativeName>
</protein>
<keyword evidence="13" id="KW-1015">Disulfide bond</keyword>
<evidence type="ECO:0000313" key="21">
    <source>
        <dbReference type="EMBL" id="KAG6524745.1"/>
    </source>
</evidence>
<evidence type="ECO:0000256" key="17">
    <source>
        <dbReference type="ARBA" id="ARBA00068307"/>
    </source>
</evidence>
<evidence type="ECO:0000256" key="2">
    <source>
        <dbReference type="ARBA" id="ARBA00011926"/>
    </source>
</evidence>
<keyword evidence="15" id="KW-0539">Nucleus</keyword>
<dbReference type="AlphaFoldDB" id="A0A8J5LPP4"/>
<comment type="subcellular location">
    <subcellularLocation>
        <location evidence="1">Nucleus</location>
    </subcellularLocation>
</comment>
<keyword evidence="22" id="KW-1185">Reference proteome</keyword>
<dbReference type="InterPro" id="IPR000169">
    <property type="entry name" value="Pept_cys_AS"/>
</dbReference>
<evidence type="ECO:0000256" key="16">
    <source>
        <dbReference type="ARBA" id="ARBA00044712"/>
    </source>
</evidence>
<evidence type="ECO:0000256" key="14">
    <source>
        <dbReference type="ARBA" id="ARBA00023180"/>
    </source>
</evidence>
<dbReference type="InterPro" id="IPR039753">
    <property type="entry name" value="RG7MT1"/>
</dbReference>
<evidence type="ECO:0000256" key="15">
    <source>
        <dbReference type="ARBA" id="ARBA00023242"/>
    </source>
</evidence>
<keyword evidence="5" id="KW-0645">Protease</keyword>
<dbReference type="PANTHER" id="PTHR12189:SF3">
    <property type="entry name" value="MRNA (GUANINE-N(7))-METHYLTRANSFERASE"/>
    <property type="match status" value="1"/>
</dbReference>
<comment type="caution">
    <text evidence="21">The sequence shown here is derived from an EMBL/GenBank/DDBJ whole genome shotgun (WGS) entry which is preliminary data.</text>
</comment>
<name>A0A8J5LPP4_ZINOF</name>
<dbReference type="InterPro" id="IPR038765">
    <property type="entry name" value="Papain-like_cys_pep_sf"/>
</dbReference>
<dbReference type="FunFam" id="3.40.50.150:FF:000191">
    <property type="entry name" value="mRNA cap guanine-N7 methyltransferase 2"/>
    <property type="match status" value="1"/>
</dbReference>
<dbReference type="Pfam" id="PF00112">
    <property type="entry name" value="Peptidase_C1"/>
    <property type="match status" value="1"/>
</dbReference>
<evidence type="ECO:0000256" key="13">
    <source>
        <dbReference type="ARBA" id="ARBA00023157"/>
    </source>
</evidence>
<dbReference type="GO" id="GO:0004197">
    <property type="term" value="F:cysteine-type endopeptidase activity"/>
    <property type="evidence" value="ECO:0007669"/>
    <property type="project" value="InterPro"/>
</dbReference>
<dbReference type="Pfam" id="PF08127">
    <property type="entry name" value="Propeptide_C1"/>
    <property type="match status" value="1"/>
</dbReference>
<keyword evidence="11" id="KW-0694">RNA-binding</keyword>
<evidence type="ECO:0000256" key="9">
    <source>
        <dbReference type="ARBA" id="ARBA00022801"/>
    </source>
</evidence>
<keyword evidence="9" id="KW-0378">Hydrolase</keyword>
<keyword evidence="14" id="KW-0325">Glycoprotein</keyword>
<organism evidence="21 22">
    <name type="scientific">Zingiber officinale</name>
    <name type="common">Ginger</name>
    <name type="synonym">Amomum zingiber</name>
    <dbReference type="NCBI Taxonomy" id="94328"/>
    <lineage>
        <taxon>Eukaryota</taxon>
        <taxon>Viridiplantae</taxon>
        <taxon>Streptophyta</taxon>
        <taxon>Embryophyta</taxon>
        <taxon>Tracheophyta</taxon>
        <taxon>Spermatophyta</taxon>
        <taxon>Magnoliopsida</taxon>
        <taxon>Liliopsida</taxon>
        <taxon>Zingiberales</taxon>
        <taxon>Zingiberaceae</taxon>
        <taxon>Zingiber</taxon>
    </lineage>
</organism>
<dbReference type="GO" id="GO:0003723">
    <property type="term" value="F:RNA binding"/>
    <property type="evidence" value="ECO:0007669"/>
    <property type="project" value="UniProtKB-KW"/>
</dbReference>
<comment type="catalytic activity">
    <reaction evidence="16">
        <text>a 5'-end (5'-triphosphoguanosine)-ribonucleoside in mRNA + S-adenosyl-L-methionine = a 5'-end (N(7)-methyl 5'-triphosphoguanosine)-ribonucleoside in mRNA + S-adenosyl-L-homocysteine</text>
        <dbReference type="Rhea" id="RHEA:67008"/>
        <dbReference type="Rhea" id="RHEA-COMP:17166"/>
        <dbReference type="Rhea" id="RHEA-COMP:17167"/>
        <dbReference type="ChEBI" id="CHEBI:57856"/>
        <dbReference type="ChEBI" id="CHEBI:59789"/>
        <dbReference type="ChEBI" id="CHEBI:156461"/>
        <dbReference type="ChEBI" id="CHEBI:167617"/>
        <dbReference type="EC" id="2.1.1.56"/>
    </reaction>
</comment>
<evidence type="ECO:0000256" key="10">
    <source>
        <dbReference type="ARBA" id="ARBA00022807"/>
    </source>
</evidence>
<keyword evidence="3" id="KW-0489">Methyltransferase</keyword>
<dbReference type="InterPro" id="IPR004971">
    <property type="entry name" value="mRNA_G-N7_MeTrfase_dom"/>
</dbReference>